<dbReference type="Proteomes" id="UP000297736">
    <property type="component" value="Unassembled WGS sequence"/>
</dbReference>
<evidence type="ECO:0000313" key="11">
    <source>
        <dbReference type="Proteomes" id="UP000283000"/>
    </source>
</evidence>
<evidence type="ECO:0000313" key="3">
    <source>
        <dbReference type="EMBL" id="PCC43388.1"/>
    </source>
</evidence>
<dbReference type="EMBL" id="NRGP01000015">
    <property type="protein sequence ID" value="PCC46194.1"/>
    <property type="molecule type" value="Genomic_DNA"/>
</dbReference>
<evidence type="ECO:0000313" key="6">
    <source>
        <dbReference type="EMBL" id="TGD36619.1"/>
    </source>
</evidence>
<dbReference type="EMBL" id="NRGQ01000006">
    <property type="protein sequence ID" value="PCC43388.1"/>
    <property type="molecule type" value="Genomic_DNA"/>
</dbReference>
<dbReference type="Proteomes" id="UP000283000">
    <property type="component" value="Chromosome"/>
</dbReference>
<dbReference type="EMBL" id="RHFF01000027">
    <property type="protein sequence ID" value="TGD36619.1"/>
    <property type="molecule type" value="Genomic_DNA"/>
</dbReference>
<evidence type="ECO:0000313" key="5">
    <source>
        <dbReference type="EMBL" id="PCC49800.1"/>
    </source>
</evidence>
<dbReference type="AlphaFoldDB" id="A0A2A3ZDS9"/>
<accession>A0A2A3ZDS9</accession>
<evidence type="ECO:0000313" key="7">
    <source>
        <dbReference type="Proteomes" id="UP000217564"/>
    </source>
</evidence>
<name>A0A2A3ZDS9_BREAU</name>
<dbReference type="EMBL" id="NRGX01000001">
    <property type="protein sequence ID" value="PCC16823.1"/>
    <property type="molecule type" value="Genomic_DNA"/>
</dbReference>
<reference evidence="1 11" key="2">
    <citation type="submission" date="2017-12" db="EMBL/GenBank/DDBJ databases">
        <authorList>
            <person name="Levesque S."/>
        </authorList>
    </citation>
    <scope>NUCLEOTIDE SEQUENCE [LARGE SCALE GENOMIC DNA]</scope>
    <source>
        <strain evidence="1 11">SMQ-1417</strain>
    </source>
</reference>
<sequence length="93" mass="10180">MTDVSGVTGQVDDLDRFCDRSICGIHEGTDSNTGRQHAGRDDLQDNCWTRPIITKLRAWPTRADAGQLGTDRAEIEELLRAGTRPGTERPSAA</sequence>
<evidence type="ECO:0000313" key="8">
    <source>
        <dbReference type="Proteomes" id="UP000217720"/>
    </source>
</evidence>
<evidence type="ECO:0000313" key="10">
    <source>
        <dbReference type="Proteomes" id="UP000218620"/>
    </source>
</evidence>
<evidence type="ECO:0000313" key="4">
    <source>
        <dbReference type="EMBL" id="PCC46194.1"/>
    </source>
</evidence>
<proteinExistence type="predicted"/>
<dbReference type="Proteomes" id="UP000217720">
    <property type="component" value="Unassembled WGS sequence"/>
</dbReference>
<reference evidence="6 12" key="3">
    <citation type="submission" date="2018-10" db="EMBL/GenBank/DDBJ databases">
        <title>Brevibacterium genomes from Austrain hard cheese rinds.</title>
        <authorList>
            <person name="Anast J.M."/>
            <person name="Dzieciol M."/>
            <person name="Schultz D.L."/>
            <person name="Mann E."/>
            <person name="Wagner M."/>
            <person name="Schmitz-Esser S."/>
        </authorList>
    </citation>
    <scope>NUCLEOTIDE SEQUENCE [LARGE SCALE GENOMIC DNA]</scope>
    <source>
        <strain evidence="6 12">L261</strain>
    </source>
</reference>
<dbReference type="EMBL" id="NRGO01000014">
    <property type="protein sequence ID" value="PCC49800.1"/>
    <property type="molecule type" value="Genomic_DNA"/>
</dbReference>
<dbReference type="Proteomes" id="UP000217564">
    <property type="component" value="Unassembled WGS sequence"/>
</dbReference>
<protein>
    <submittedName>
        <fullName evidence="5">Uncharacterized protein</fullName>
    </submittedName>
</protein>
<evidence type="ECO:0000313" key="2">
    <source>
        <dbReference type="EMBL" id="PCC16823.1"/>
    </source>
</evidence>
<evidence type="ECO:0000313" key="12">
    <source>
        <dbReference type="Proteomes" id="UP000297736"/>
    </source>
</evidence>
<evidence type="ECO:0000313" key="1">
    <source>
        <dbReference type="EMBL" id="AZT93851.1"/>
    </source>
</evidence>
<reference evidence="7 8" key="1">
    <citation type="journal article" date="2017" name="Elife">
        <title>Extensive horizontal gene transfer in cheese-associated bacteria.</title>
        <authorList>
            <person name="Bonham K.S."/>
            <person name="Wolfe B.E."/>
            <person name="Dutton R.J."/>
        </authorList>
    </citation>
    <scope>NUCLEOTIDE SEQUENCE [LARGE SCALE GENOMIC DNA]</scope>
    <source>
        <strain evidence="5 8">900_6</strain>
        <strain evidence="4 7">947_7</strain>
        <strain evidence="3 10">962_8</strain>
        <strain evidence="2 9">JB5</strain>
    </source>
</reference>
<dbReference type="EMBL" id="CP025330">
    <property type="protein sequence ID" value="AZT93851.1"/>
    <property type="molecule type" value="Genomic_DNA"/>
</dbReference>
<dbReference type="Proteomes" id="UP000218620">
    <property type="component" value="Unassembled WGS sequence"/>
</dbReference>
<gene>
    <name evidence="5" type="ORF">CIK62_13220</name>
    <name evidence="4" type="ORF">CIK64_11460</name>
    <name evidence="3" type="ORF">CIK65_05850</name>
    <name evidence="2" type="ORF">CIK79_00010</name>
    <name evidence="1" type="ORF">CXR23_12445</name>
    <name evidence="6" type="ORF">EB834_19055</name>
</gene>
<reference evidence="1 11" key="4">
    <citation type="submission" date="2019-01" db="EMBL/GenBank/DDBJ databases">
        <title>Comparative genomic analysis of Brevibacterium aurantiacum sheds light on its evolution and its adaptation to smear-ripened cheeses.</title>
        <authorList>
            <person name="Moineau S."/>
        </authorList>
    </citation>
    <scope>NUCLEOTIDE SEQUENCE [LARGE SCALE GENOMIC DNA]</scope>
    <source>
        <strain evidence="1 11">SMQ-1417</strain>
    </source>
</reference>
<organism evidence="5 8">
    <name type="scientific">Brevibacterium aurantiacum</name>
    <dbReference type="NCBI Taxonomy" id="273384"/>
    <lineage>
        <taxon>Bacteria</taxon>
        <taxon>Bacillati</taxon>
        <taxon>Actinomycetota</taxon>
        <taxon>Actinomycetes</taxon>
        <taxon>Micrococcales</taxon>
        <taxon>Brevibacteriaceae</taxon>
        <taxon>Brevibacterium</taxon>
    </lineage>
</organism>
<evidence type="ECO:0000313" key="9">
    <source>
        <dbReference type="Proteomes" id="UP000218377"/>
    </source>
</evidence>
<dbReference type="Proteomes" id="UP000218377">
    <property type="component" value="Unassembled WGS sequence"/>
</dbReference>